<feature type="compositionally biased region" description="Polar residues" evidence="1">
    <location>
        <begin position="15"/>
        <end position="32"/>
    </location>
</feature>
<evidence type="ECO:0000313" key="2">
    <source>
        <dbReference type="EMBL" id="VDI33864.1"/>
    </source>
</evidence>
<evidence type="ECO:0000256" key="1">
    <source>
        <dbReference type="SAM" id="MobiDB-lite"/>
    </source>
</evidence>
<dbReference type="AlphaFoldDB" id="A0A8B6EFV3"/>
<dbReference type="OrthoDB" id="6199265at2759"/>
<feature type="compositionally biased region" description="Polar residues" evidence="1">
    <location>
        <begin position="79"/>
        <end position="94"/>
    </location>
</feature>
<gene>
    <name evidence="2" type="ORF">MGAL_10B044456</name>
</gene>
<dbReference type="EMBL" id="UYJE01005098">
    <property type="protein sequence ID" value="VDI33864.1"/>
    <property type="molecule type" value="Genomic_DNA"/>
</dbReference>
<reference evidence="2" key="1">
    <citation type="submission" date="2018-11" db="EMBL/GenBank/DDBJ databases">
        <authorList>
            <person name="Alioto T."/>
            <person name="Alioto T."/>
        </authorList>
    </citation>
    <scope>NUCLEOTIDE SEQUENCE</scope>
</reference>
<feature type="region of interest" description="Disordered" evidence="1">
    <location>
        <begin position="1"/>
        <end position="34"/>
    </location>
</feature>
<feature type="compositionally biased region" description="Basic and acidic residues" evidence="1">
    <location>
        <begin position="95"/>
        <end position="104"/>
    </location>
</feature>
<proteinExistence type="predicted"/>
<organism evidence="2 3">
    <name type="scientific">Mytilus galloprovincialis</name>
    <name type="common">Mediterranean mussel</name>
    <dbReference type="NCBI Taxonomy" id="29158"/>
    <lineage>
        <taxon>Eukaryota</taxon>
        <taxon>Metazoa</taxon>
        <taxon>Spiralia</taxon>
        <taxon>Lophotrochozoa</taxon>
        <taxon>Mollusca</taxon>
        <taxon>Bivalvia</taxon>
        <taxon>Autobranchia</taxon>
        <taxon>Pteriomorphia</taxon>
        <taxon>Mytilida</taxon>
        <taxon>Mytiloidea</taxon>
        <taxon>Mytilidae</taxon>
        <taxon>Mytilinae</taxon>
        <taxon>Mytilus</taxon>
    </lineage>
</organism>
<name>A0A8B6EFV3_MYTGA</name>
<sequence>PAPPVAVSLTPAVAPSTTLPDSRAQSTSSSDHASPLDGFQKFLLDFGQSFKAEFSTLSSRMTLLKNKVSSHQPAPAKSVSKTAQEPTSVQQPPTKETEDTPSLKDLRDKVYTLMRDEAHIPFASPSKPKKPSSTFEASCAEHFLAATEYLLNSEDTDVRAEVRSFLLELDKALGLSQLLLMGSIANCTLSKRAEFLENLSVAESLKDSLLKSPLTDKMFGSNSAKTLLQSNSDKFVSYSRPSQVSTSISRSGQNVTKICNRGVSLLTLSPGFYSRLFLVSKKTGEMRPAIDLSILKLSYYSPFQNGNQRVNQSFNPSRNVEYFSGSFRCLFQHSYFPYLKEIPSLRLEQQSFPVQGSPFWPVYSPIGFYQNHAGSYSSPTFPVYTDSFLPGRFPSQEFCPIKLRV</sequence>
<keyword evidence="3" id="KW-1185">Reference proteome</keyword>
<feature type="region of interest" description="Disordered" evidence="1">
    <location>
        <begin position="68"/>
        <end position="104"/>
    </location>
</feature>
<dbReference type="Proteomes" id="UP000596742">
    <property type="component" value="Unassembled WGS sequence"/>
</dbReference>
<comment type="caution">
    <text evidence="2">The sequence shown here is derived from an EMBL/GenBank/DDBJ whole genome shotgun (WGS) entry which is preliminary data.</text>
</comment>
<accession>A0A8B6EFV3</accession>
<evidence type="ECO:0000313" key="3">
    <source>
        <dbReference type="Proteomes" id="UP000596742"/>
    </source>
</evidence>
<protein>
    <submittedName>
        <fullName evidence="2">Uncharacterized protein</fullName>
    </submittedName>
</protein>
<feature type="non-terminal residue" evidence="2">
    <location>
        <position position="1"/>
    </location>
</feature>